<name>A0A7J6WBP9_THATH</name>
<reference evidence="1 2" key="1">
    <citation type="submission" date="2020-06" db="EMBL/GenBank/DDBJ databases">
        <title>Transcriptomic and genomic resources for Thalictrum thalictroides and T. hernandezii: Facilitating candidate gene discovery in an emerging model plant lineage.</title>
        <authorList>
            <person name="Arias T."/>
            <person name="Riano-Pachon D.M."/>
            <person name="Di Stilio V.S."/>
        </authorList>
    </citation>
    <scope>NUCLEOTIDE SEQUENCE [LARGE SCALE GENOMIC DNA]</scope>
    <source>
        <strain evidence="2">cv. WT478/WT964</strain>
        <tissue evidence="1">Leaves</tissue>
    </source>
</reference>
<evidence type="ECO:0000313" key="1">
    <source>
        <dbReference type="EMBL" id="KAF5194854.1"/>
    </source>
</evidence>
<dbReference type="OrthoDB" id="1433446at2759"/>
<dbReference type="EMBL" id="JABWDY010018186">
    <property type="protein sequence ID" value="KAF5194854.1"/>
    <property type="molecule type" value="Genomic_DNA"/>
</dbReference>
<protein>
    <submittedName>
        <fullName evidence="1">Uncharacterized protein</fullName>
    </submittedName>
</protein>
<dbReference type="Proteomes" id="UP000554482">
    <property type="component" value="Unassembled WGS sequence"/>
</dbReference>
<dbReference type="AlphaFoldDB" id="A0A7J6WBP9"/>
<comment type="caution">
    <text evidence="1">The sequence shown here is derived from an EMBL/GenBank/DDBJ whole genome shotgun (WGS) entry which is preliminary data.</text>
</comment>
<evidence type="ECO:0000313" key="2">
    <source>
        <dbReference type="Proteomes" id="UP000554482"/>
    </source>
</evidence>
<accession>A0A7J6WBP9</accession>
<sequence>MGKAETKTIKVSKRDHSLISEKKVSIQVMQYLEASCMDPIISYLREGTLPEKKSQARSIKEEFKRYALIQDELYRLSPGGPLLKCVHPSQWQLWKPFTLKINGSGHLGRKTYNDGICKELV</sequence>
<keyword evidence="2" id="KW-1185">Reference proteome</keyword>
<organism evidence="1 2">
    <name type="scientific">Thalictrum thalictroides</name>
    <name type="common">Rue-anemone</name>
    <name type="synonym">Anemone thalictroides</name>
    <dbReference type="NCBI Taxonomy" id="46969"/>
    <lineage>
        <taxon>Eukaryota</taxon>
        <taxon>Viridiplantae</taxon>
        <taxon>Streptophyta</taxon>
        <taxon>Embryophyta</taxon>
        <taxon>Tracheophyta</taxon>
        <taxon>Spermatophyta</taxon>
        <taxon>Magnoliopsida</taxon>
        <taxon>Ranunculales</taxon>
        <taxon>Ranunculaceae</taxon>
        <taxon>Thalictroideae</taxon>
        <taxon>Thalictrum</taxon>
    </lineage>
</organism>
<gene>
    <name evidence="1" type="ORF">FRX31_015560</name>
</gene>
<proteinExistence type="predicted"/>